<dbReference type="InterPro" id="IPR002877">
    <property type="entry name" value="RNA_MeTrfase_FtsJ_dom"/>
</dbReference>
<dbReference type="SUPFAM" id="SSF55174">
    <property type="entry name" value="Alpha-L RNA-binding motif"/>
    <property type="match status" value="1"/>
</dbReference>
<name>A0A381PRU9_9ZZZZ</name>
<dbReference type="Gene3D" id="3.40.50.150">
    <property type="entry name" value="Vaccinia Virus protein VP39"/>
    <property type="match status" value="1"/>
</dbReference>
<dbReference type="InterPro" id="IPR047048">
    <property type="entry name" value="TlyA"/>
</dbReference>
<dbReference type="InterPro" id="IPR004538">
    <property type="entry name" value="Hemolysin_A/TlyA"/>
</dbReference>
<dbReference type="InterPro" id="IPR002942">
    <property type="entry name" value="S4_RNA-bd"/>
</dbReference>
<keyword evidence="1" id="KW-0694">RNA-binding</keyword>
<dbReference type="InterPro" id="IPR036986">
    <property type="entry name" value="S4_RNA-bd_sf"/>
</dbReference>
<dbReference type="GO" id="GO:0032259">
    <property type="term" value="P:methylation"/>
    <property type="evidence" value="ECO:0007669"/>
    <property type="project" value="InterPro"/>
</dbReference>
<feature type="domain" description="RNA-binding S4" evidence="3">
    <location>
        <begin position="4"/>
        <end position="68"/>
    </location>
</feature>
<organism evidence="4">
    <name type="scientific">marine metagenome</name>
    <dbReference type="NCBI Taxonomy" id="408172"/>
    <lineage>
        <taxon>unclassified sequences</taxon>
        <taxon>metagenomes</taxon>
        <taxon>ecological metagenomes</taxon>
    </lineage>
</organism>
<dbReference type="GO" id="GO:0003723">
    <property type="term" value="F:RNA binding"/>
    <property type="evidence" value="ECO:0007669"/>
    <property type="project" value="UniProtKB-KW"/>
</dbReference>
<gene>
    <name evidence="4" type="ORF">METZ01_LOCUS22610</name>
</gene>
<dbReference type="Pfam" id="PF01728">
    <property type="entry name" value="FtsJ"/>
    <property type="match status" value="1"/>
</dbReference>
<proteinExistence type="inferred from homology"/>
<accession>A0A381PRU9</accession>
<dbReference type="SUPFAM" id="SSF53335">
    <property type="entry name" value="S-adenosyl-L-methionine-dependent methyltransferases"/>
    <property type="match status" value="1"/>
</dbReference>
<dbReference type="NCBIfam" id="TIGR00478">
    <property type="entry name" value="tly"/>
    <property type="match status" value="1"/>
</dbReference>
<evidence type="ECO:0000313" key="4">
    <source>
        <dbReference type="EMBL" id="SUZ69756.1"/>
    </source>
</evidence>
<protein>
    <recommendedName>
        <fullName evidence="3">RNA-binding S4 domain-containing protein</fullName>
    </recommendedName>
</protein>
<evidence type="ECO:0000256" key="2">
    <source>
        <dbReference type="ARBA" id="ARBA00029460"/>
    </source>
</evidence>
<sequence>MKKVRLDTLLVERHLAHSRERARALILGGKVRLVDQSSPSKPGTLVSPKTELTLVEPDHPYVGRGGIKLKHALQEFSIDVAGRDALDIGASTGGFTDVLLRCGARQVVALDVGHGQLDWKLRQNPRVVVLERVNARALERAPLPDDLSRFDIVSIDVSFISLTLILPGLPARLNHRADLVALVKPQFEAGRAEIGRGGIVRDPTVHARVIEQVVSAGDRLGLSRVNTVESPITGAEGNREFFLHFKRAEDIDTDSEPT</sequence>
<dbReference type="CDD" id="cd02440">
    <property type="entry name" value="AdoMet_MTases"/>
    <property type="match status" value="1"/>
</dbReference>
<dbReference type="PANTHER" id="PTHR32319:SF0">
    <property type="entry name" value="BACTERIAL HEMOLYSIN-LIKE PROTEIN"/>
    <property type="match status" value="1"/>
</dbReference>
<evidence type="ECO:0000259" key="3">
    <source>
        <dbReference type="SMART" id="SM00363"/>
    </source>
</evidence>
<dbReference type="AlphaFoldDB" id="A0A381PRU9"/>
<dbReference type="PANTHER" id="PTHR32319">
    <property type="entry name" value="BACTERIAL HEMOLYSIN-LIKE PROTEIN"/>
    <property type="match status" value="1"/>
</dbReference>
<dbReference type="InterPro" id="IPR029063">
    <property type="entry name" value="SAM-dependent_MTases_sf"/>
</dbReference>
<dbReference type="Gene3D" id="3.10.290.10">
    <property type="entry name" value="RNA-binding S4 domain"/>
    <property type="match status" value="1"/>
</dbReference>
<dbReference type="PROSITE" id="PS50889">
    <property type="entry name" value="S4"/>
    <property type="match status" value="1"/>
</dbReference>
<dbReference type="SMART" id="SM00363">
    <property type="entry name" value="S4"/>
    <property type="match status" value="1"/>
</dbReference>
<reference evidence="4" key="1">
    <citation type="submission" date="2018-05" db="EMBL/GenBank/DDBJ databases">
        <authorList>
            <person name="Lanie J.A."/>
            <person name="Ng W.-L."/>
            <person name="Kazmierczak K.M."/>
            <person name="Andrzejewski T.M."/>
            <person name="Davidsen T.M."/>
            <person name="Wayne K.J."/>
            <person name="Tettelin H."/>
            <person name="Glass J.I."/>
            <person name="Rusch D."/>
            <person name="Podicherti R."/>
            <person name="Tsui H.-C.T."/>
            <person name="Winkler M.E."/>
        </authorList>
    </citation>
    <scope>NUCLEOTIDE SEQUENCE</scope>
</reference>
<dbReference type="PIRSF" id="PIRSF005578">
    <property type="entry name" value="TlyA"/>
    <property type="match status" value="1"/>
</dbReference>
<dbReference type="Pfam" id="PF01479">
    <property type="entry name" value="S4"/>
    <property type="match status" value="1"/>
</dbReference>
<comment type="similarity">
    <text evidence="2">Belongs to the TlyA family.</text>
</comment>
<dbReference type="CDD" id="cd00165">
    <property type="entry name" value="S4"/>
    <property type="match status" value="1"/>
</dbReference>
<evidence type="ECO:0000256" key="1">
    <source>
        <dbReference type="ARBA" id="ARBA00022884"/>
    </source>
</evidence>
<dbReference type="GO" id="GO:0008168">
    <property type="term" value="F:methyltransferase activity"/>
    <property type="evidence" value="ECO:0007669"/>
    <property type="project" value="InterPro"/>
</dbReference>
<dbReference type="EMBL" id="UINC01001071">
    <property type="protein sequence ID" value="SUZ69756.1"/>
    <property type="molecule type" value="Genomic_DNA"/>
</dbReference>